<dbReference type="Pfam" id="PF02518">
    <property type="entry name" value="HATPase_c"/>
    <property type="match status" value="1"/>
</dbReference>
<dbReference type="EMBL" id="DSUT01000184">
    <property type="protein sequence ID" value="HGK28993.1"/>
    <property type="molecule type" value="Genomic_DNA"/>
</dbReference>
<dbReference type="PANTHER" id="PTHR43065:SF10">
    <property type="entry name" value="PEROXIDE STRESS-ACTIVATED HISTIDINE KINASE MAK3"/>
    <property type="match status" value="1"/>
</dbReference>
<dbReference type="InterPro" id="IPR003594">
    <property type="entry name" value="HATPase_dom"/>
</dbReference>
<comment type="caution">
    <text evidence="11">The sequence shown here is derived from an EMBL/GenBank/DDBJ whole genome shotgun (WGS) entry which is preliminary data.</text>
</comment>
<keyword evidence="9" id="KW-1133">Transmembrane helix</keyword>
<comment type="catalytic activity">
    <reaction evidence="1">
        <text>ATP + protein L-histidine = ADP + protein N-phospho-L-histidine.</text>
        <dbReference type="EC" id="2.7.13.3"/>
    </reaction>
</comment>
<keyword evidence="5" id="KW-0547">Nucleotide-binding</keyword>
<keyword evidence="9" id="KW-0812">Transmembrane</keyword>
<dbReference type="AlphaFoldDB" id="A0A7C4CCG6"/>
<dbReference type="InterPro" id="IPR004358">
    <property type="entry name" value="Sig_transdc_His_kin-like_C"/>
</dbReference>
<protein>
    <recommendedName>
        <fullName evidence="2">histidine kinase</fullName>
        <ecNumber evidence="2">2.7.13.3</ecNumber>
    </recommendedName>
</protein>
<organism evidence="11">
    <name type="scientific">candidate division WOR-3 bacterium</name>
    <dbReference type="NCBI Taxonomy" id="2052148"/>
    <lineage>
        <taxon>Bacteria</taxon>
        <taxon>Bacteria division WOR-3</taxon>
    </lineage>
</organism>
<sequence>MLSGSRTYLNSHNRWPSRRLLQLYSIAGLLALAGVWFLFSQFMLLRLSRLWTEYATTLSRELENDTQLRSRIYEKFMSRAGEPSDGGSAELDIIFDEVIRKIDFPVVITDNAGRPVAFCNLGECDTSAAGLMAVAAELDTEHAPIPVMVRDGDSLRHLSTIHYGLSQSTRTLRRVSANLAASVRSLRMFSFLQLLLLLGYVVVGVWGILAYKRRQQEQIWTALAKETAHQLATPISSISAWLEVLRGGRREELLEEMEQDLTRMREVLDRFSRIGMPPKLTVQRAAGLVERSVRFIERRSADSIRFSVEVMADPPVLLDEVLFAWMLENLLRNGVDAIGAGAGRVDVRLATSPDGRTLEIEVADTGEGVRVDKVFEPGVSTKKHGWGLGLTLARRIVESYHRGRLVLKESRPGRTVFAILLPVWREGGER</sequence>
<keyword evidence="9" id="KW-0472">Membrane</keyword>
<dbReference type="SMART" id="SM00387">
    <property type="entry name" value="HATPase_c"/>
    <property type="match status" value="1"/>
</dbReference>
<feature type="transmembrane region" description="Helical" evidence="9">
    <location>
        <begin position="191"/>
        <end position="211"/>
    </location>
</feature>
<evidence type="ECO:0000256" key="3">
    <source>
        <dbReference type="ARBA" id="ARBA00022553"/>
    </source>
</evidence>
<keyword evidence="8" id="KW-0902">Two-component regulatory system</keyword>
<evidence type="ECO:0000256" key="7">
    <source>
        <dbReference type="ARBA" id="ARBA00022840"/>
    </source>
</evidence>
<evidence type="ECO:0000256" key="6">
    <source>
        <dbReference type="ARBA" id="ARBA00022777"/>
    </source>
</evidence>
<keyword evidence="7" id="KW-0067">ATP-binding</keyword>
<evidence type="ECO:0000256" key="4">
    <source>
        <dbReference type="ARBA" id="ARBA00022679"/>
    </source>
</evidence>
<dbReference type="Gene3D" id="3.30.565.10">
    <property type="entry name" value="Histidine kinase-like ATPase, C-terminal domain"/>
    <property type="match status" value="1"/>
</dbReference>
<evidence type="ECO:0000256" key="8">
    <source>
        <dbReference type="ARBA" id="ARBA00023012"/>
    </source>
</evidence>
<dbReference type="PRINTS" id="PR00344">
    <property type="entry name" value="BCTRLSENSOR"/>
</dbReference>
<dbReference type="SUPFAM" id="SSF47384">
    <property type="entry name" value="Homodimeric domain of signal transducing histidine kinase"/>
    <property type="match status" value="1"/>
</dbReference>
<evidence type="ECO:0000256" key="1">
    <source>
        <dbReference type="ARBA" id="ARBA00000085"/>
    </source>
</evidence>
<evidence type="ECO:0000256" key="5">
    <source>
        <dbReference type="ARBA" id="ARBA00022741"/>
    </source>
</evidence>
<evidence type="ECO:0000259" key="10">
    <source>
        <dbReference type="PROSITE" id="PS50109"/>
    </source>
</evidence>
<name>A0A7C4CCG6_UNCW3</name>
<feature type="domain" description="Histidine kinase" evidence="10">
    <location>
        <begin position="226"/>
        <end position="425"/>
    </location>
</feature>
<evidence type="ECO:0000256" key="9">
    <source>
        <dbReference type="SAM" id="Phobius"/>
    </source>
</evidence>
<evidence type="ECO:0000313" key="11">
    <source>
        <dbReference type="EMBL" id="HGK28993.1"/>
    </source>
</evidence>
<evidence type="ECO:0000256" key="2">
    <source>
        <dbReference type="ARBA" id="ARBA00012438"/>
    </source>
</evidence>
<dbReference type="PROSITE" id="PS50109">
    <property type="entry name" value="HIS_KIN"/>
    <property type="match status" value="1"/>
</dbReference>
<dbReference type="PANTHER" id="PTHR43065">
    <property type="entry name" value="SENSOR HISTIDINE KINASE"/>
    <property type="match status" value="1"/>
</dbReference>
<keyword evidence="4" id="KW-0808">Transferase</keyword>
<dbReference type="InterPro" id="IPR005467">
    <property type="entry name" value="His_kinase_dom"/>
</dbReference>
<dbReference type="GO" id="GO:0005524">
    <property type="term" value="F:ATP binding"/>
    <property type="evidence" value="ECO:0007669"/>
    <property type="project" value="UniProtKB-KW"/>
</dbReference>
<feature type="transmembrane region" description="Helical" evidence="9">
    <location>
        <begin position="20"/>
        <end position="39"/>
    </location>
</feature>
<dbReference type="EC" id="2.7.13.3" evidence="2"/>
<dbReference type="Gene3D" id="1.10.287.130">
    <property type="match status" value="1"/>
</dbReference>
<dbReference type="SUPFAM" id="SSF55874">
    <property type="entry name" value="ATPase domain of HSP90 chaperone/DNA topoisomerase II/histidine kinase"/>
    <property type="match status" value="1"/>
</dbReference>
<dbReference type="InterPro" id="IPR003661">
    <property type="entry name" value="HisK_dim/P_dom"/>
</dbReference>
<gene>
    <name evidence="11" type="ORF">ENS41_08640</name>
</gene>
<accession>A0A7C4CCG6</accession>
<proteinExistence type="predicted"/>
<reference evidence="11" key="1">
    <citation type="journal article" date="2020" name="mSystems">
        <title>Genome- and Community-Level Interaction Insights into Carbon Utilization and Element Cycling Functions of Hydrothermarchaeota in Hydrothermal Sediment.</title>
        <authorList>
            <person name="Zhou Z."/>
            <person name="Liu Y."/>
            <person name="Xu W."/>
            <person name="Pan J."/>
            <person name="Luo Z.H."/>
            <person name="Li M."/>
        </authorList>
    </citation>
    <scope>NUCLEOTIDE SEQUENCE [LARGE SCALE GENOMIC DNA]</scope>
    <source>
        <strain evidence="11">SpSt-488</strain>
    </source>
</reference>
<keyword evidence="3" id="KW-0597">Phosphoprotein</keyword>
<dbReference type="InterPro" id="IPR036097">
    <property type="entry name" value="HisK_dim/P_sf"/>
</dbReference>
<dbReference type="Pfam" id="PF00512">
    <property type="entry name" value="HisKA"/>
    <property type="match status" value="1"/>
</dbReference>
<dbReference type="GO" id="GO:0000155">
    <property type="term" value="F:phosphorelay sensor kinase activity"/>
    <property type="evidence" value="ECO:0007669"/>
    <property type="project" value="InterPro"/>
</dbReference>
<keyword evidence="6 11" id="KW-0418">Kinase</keyword>
<dbReference type="InterPro" id="IPR036890">
    <property type="entry name" value="HATPase_C_sf"/>
</dbReference>